<keyword evidence="11 19" id="KW-1133">Transmembrane helix</keyword>
<evidence type="ECO:0000256" key="2">
    <source>
        <dbReference type="ARBA" id="ARBA00004141"/>
    </source>
</evidence>
<comment type="similarity">
    <text evidence="4">Belongs to the archaeal/bacterial/fungal opsin family.</text>
</comment>
<comment type="caution">
    <text evidence="21">The sequence shown here is derived from an EMBL/GenBank/DDBJ whole genome shotgun (WGS) entry which is preliminary data.</text>
</comment>
<evidence type="ECO:0000256" key="18">
    <source>
        <dbReference type="SAM" id="MobiDB-lite"/>
    </source>
</evidence>
<dbReference type="Gene3D" id="1.20.1070.10">
    <property type="entry name" value="Rhodopsin 7-helix transmembrane proteins"/>
    <property type="match status" value="1"/>
</dbReference>
<dbReference type="Proteomes" id="UP001152797">
    <property type="component" value="Unassembled WGS sequence"/>
</dbReference>
<evidence type="ECO:0000256" key="1">
    <source>
        <dbReference type="ARBA" id="ARBA00004123"/>
    </source>
</evidence>
<dbReference type="FunFam" id="3.40.50.300:FF:000481">
    <property type="entry name" value="Structural maintenance of chromosomes 4"/>
    <property type="match status" value="1"/>
</dbReference>
<evidence type="ECO:0000256" key="6">
    <source>
        <dbReference type="ARBA" id="ARBA00022618"/>
    </source>
</evidence>
<dbReference type="EMBL" id="CAMXCT020001335">
    <property type="protein sequence ID" value="CAL1142506.1"/>
    <property type="molecule type" value="Genomic_DNA"/>
</dbReference>
<proteinExistence type="inferred from homology"/>
<keyword evidence="15" id="KW-0539">Nucleus</keyword>
<dbReference type="Pfam" id="PF01036">
    <property type="entry name" value="Bac_rhodopsin"/>
    <property type="match status" value="1"/>
</dbReference>
<keyword evidence="16" id="KW-0131">Cell cycle</keyword>
<feature type="compositionally biased region" description="Basic and acidic residues" evidence="18">
    <location>
        <begin position="725"/>
        <end position="740"/>
    </location>
</feature>
<dbReference type="GO" id="GO:0005524">
    <property type="term" value="F:ATP binding"/>
    <property type="evidence" value="ECO:0007669"/>
    <property type="project" value="UniProtKB-KW"/>
</dbReference>
<dbReference type="EMBL" id="CAMXCT030001335">
    <property type="protein sequence ID" value="CAL4776443.1"/>
    <property type="molecule type" value="Genomic_DNA"/>
</dbReference>
<accession>A0A9P1CCW4</accession>
<evidence type="ECO:0000256" key="9">
    <source>
        <dbReference type="ARBA" id="ARBA00022776"/>
    </source>
</evidence>
<dbReference type="FunFam" id="3.40.50.300:FF:000585">
    <property type="entry name" value="Structural maintenance of chromosomes 4"/>
    <property type="match status" value="1"/>
</dbReference>
<evidence type="ECO:0000256" key="17">
    <source>
        <dbReference type="SAM" id="Coils"/>
    </source>
</evidence>
<dbReference type="PANTHER" id="PTHR18937:SF172">
    <property type="entry name" value="STRUCTURAL MAINTENANCE OF CHROMOSOMES PROTEIN"/>
    <property type="match status" value="1"/>
</dbReference>
<evidence type="ECO:0000256" key="12">
    <source>
        <dbReference type="ARBA" id="ARBA00023054"/>
    </source>
</evidence>
<dbReference type="Pfam" id="PF06470">
    <property type="entry name" value="SMC_hinge"/>
    <property type="match status" value="1"/>
</dbReference>
<dbReference type="InterPro" id="IPR036277">
    <property type="entry name" value="SMC_hinge_sf"/>
</dbReference>
<name>A0A9P1CCW4_9DINO</name>
<keyword evidence="12 17" id="KW-0175">Coiled coil</keyword>
<feature type="domain" description="SMC hinge" evidence="20">
    <location>
        <begin position="1328"/>
        <end position="1466"/>
    </location>
</feature>
<reference evidence="22 23" key="2">
    <citation type="submission" date="2024-05" db="EMBL/GenBank/DDBJ databases">
        <authorList>
            <person name="Chen Y."/>
            <person name="Shah S."/>
            <person name="Dougan E. K."/>
            <person name="Thang M."/>
            <person name="Chan C."/>
        </authorList>
    </citation>
    <scope>NUCLEOTIDE SEQUENCE [LARGE SCALE GENOMIC DNA]</scope>
</reference>
<dbReference type="Pfam" id="PF02463">
    <property type="entry name" value="SMC_N"/>
    <property type="match status" value="1"/>
</dbReference>
<keyword evidence="23" id="KW-1185">Reference proteome</keyword>
<dbReference type="Gene3D" id="3.40.50.300">
    <property type="entry name" value="P-loop containing nucleotide triphosphate hydrolases"/>
    <property type="match status" value="2"/>
</dbReference>
<evidence type="ECO:0000256" key="4">
    <source>
        <dbReference type="ARBA" id="ARBA00008130"/>
    </source>
</evidence>
<feature type="compositionally biased region" description="Basic and acidic residues" evidence="18">
    <location>
        <begin position="764"/>
        <end position="774"/>
    </location>
</feature>
<evidence type="ECO:0000256" key="5">
    <source>
        <dbReference type="ARBA" id="ARBA00018693"/>
    </source>
</evidence>
<dbReference type="InterPro" id="IPR010935">
    <property type="entry name" value="SMC_hinge"/>
</dbReference>
<dbReference type="InterPro" id="IPR027417">
    <property type="entry name" value="P-loop_NTPase"/>
</dbReference>
<evidence type="ECO:0000256" key="16">
    <source>
        <dbReference type="ARBA" id="ARBA00023306"/>
    </source>
</evidence>
<dbReference type="GO" id="GO:0007076">
    <property type="term" value="P:mitotic chromosome condensation"/>
    <property type="evidence" value="ECO:0007669"/>
    <property type="project" value="TreeGrafter"/>
</dbReference>
<evidence type="ECO:0000259" key="20">
    <source>
        <dbReference type="SMART" id="SM00968"/>
    </source>
</evidence>
<feature type="compositionally biased region" description="Acidic residues" evidence="18">
    <location>
        <begin position="741"/>
        <end position="763"/>
    </location>
</feature>
<feature type="coiled-coil region" evidence="17">
    <location>
        <begin position="1518"/>
        <end position="1707"/>
    </location>
</feature>
<evidence type="ECO:0000256" key="7">
    <source>
        <dbReference type="ARBA" id="ARBA00022692"/>
    </source>
</evidence>
<evidence type="ECO:0000256" key="13">
    <source>
        <dbReference type="ARBA" id="ARBA00023067"/>
    </source>
</evidence>
<evidence type="ECO:0000313" key="21">
    <source>
        <dbReference type="EMBL" id="CAI3989131.1"/>
    </source>
</evidence>
<dbReference type="GO" id="GO:0005634">
    <property type="term" value="C:nucleus"/>
    <property type="evidence" value="ECO:0007669"/>
    <property type="project" value="UniProtKB-SubCell"/>
</dbReference>
<dbReference type="SUPFAM" id="SSF81321">
    <property type="entry name" value="Family A G protein-coupled receptor-like"/>
    <property type="match status" value="1"/>
</dbReference>
<feature type="compositionally biased region" description="Polar residues" evidence="18">
    <location>
        <begin position="474"/>
        <end position="484"/>
    </location>
</feature>
<feature type="transmembrane region" description="Helical" evidence="19">
    <location>
        <begin position="243"/>
        <end position="268"/>
    </location>
</feature>
<dbReference type="PROSITE" id="PS51257">
    <property type="entry name" value="PROKAR_LIPOPROTEIN"/>
    <property type="match status" value="1"/>
</dbReference>
<feature type="region of interest" description="Disordered" evidence="18">
    <location>
        <begin position="473"/>
        <end position="505"/>
    </location>
</feature>
<feature type="region of interest" description="Disordered" evidence="18">
    <location>
        <begin position="708"/>
        <end position="788"/>
    </location>
</feature>
<evidence type="ECO:0000256" key="15">
    <source>
        <dbReference type="ARBA" id="ARBA00023242"/>
    </source>
</evidence>
<feature type="coiled-coil region" evidence="17">
    <location>
        <begin position="1049"/>
        <end position="1153"/>
    </location>
</feature>
<sequence length="1950" mass="219536">MTKVAMEIPWHGFVGTALWTLVVSCCLAVSLPQISSWWSGATPCSAVPECVEKVSNAYPQSYHAFVAVGLGVVLLREGTLLLVSVADQLMMKPASKKRSLSHRLEFKDFLAQYLLCMLLSSLTAFETYLASTSVPLVHVLQDAVVPVYTVRYIEWLVDVPLLMILTCCGALGRPLSQALGPIVATNCYIIASWAALFVGDACVRNTVITAILVAYAWASERMIQWVKDFLRESQDVPCRNTRVASVILLIVVFGIYGIIYVSGVAGLISFEMEHLGYTFMGFSCKVTLSILFASIRAYQNHQVLARLVGKLRGVSVAFVSLLRGSFDHVVPCAVSPDGMCHLPERGSRDFQDLERFLGKTMEESNNFNDLLDKDDRERFTNYVKNAVRQKDQSFQQMDAGSIASQPPVAHALHISLQRDAVLVHLSLVPDGGESDRRGNRLAAFLALQITSQESEWPMDHGQMRDVEDKVTDVPYSSGTPSTDDVSTEGHEGQRISLSGTRDTEDELSATISLGEAAKRSNVGKNISNNKRRKRDAKLLVKILQRRLRRKSKKDSEGCETPVADLPGCPGRVPRDRQSDCMSRMSDKTNIQKVSFTCGGSDVLSQSSKMSAANSVMMACRQLLGPLHDALPPSGYMSRRVEDHLQCSAEMVQLKASCEISRHSQKQKMDEWKRRHDAHQLSVMLEKSGAPGCGLPEQLWRSEVLENLNESHPGLPDMAPRRNNKRSTDTQESAKRQKTDEAEAEDEEVEEAEGEEPQPEDEAKEAEVGEAKEAAAQEEEVVDQKAEDTKGPVPRLMIRQIVLENFKSYGGVKVIGPFHKSFSSIVGPNGSGKSNTIDALLFVFGKRAKKMRLNKVSELIHSSNAMPNLNSAKVEVTFQDIVDTGDGPEDYEVVKGSVLTVTREAFRNNQSKYYVDGKTSNFTEVVQLLRKRGVDLDHNRFLILQGEVEQISLMKPKAQSVHEDGLLEYLEDIIGSNRLLEPIEQADGIVEKLTEQRQEKLNRLRVAEREKEALDGPRKEAETWVSGEAERLELQSLLAQSQVRKSQGNLGSLEDEHKVLQGHMKEHKKKMETFEKEVKGIEAEHNNHLKDYNSIKGKMEKKAEEFKEFERQDVKYTEDIAFQEQKIQKLSQASEEEQERAKQLIKDAEKLRNDAPVREQELESTERFRASQAAKLEKLYEGLKGKAEKLRPAKEAKEKELVPLQKKLTEVKQVVEVAQAEAGFLRKKQVEVTEQIGQLKKESGECREQLGKREQEQKDATKMLKERRKLVADAKERVTQVTSQLQEVTKEVQQARTKAEEAKGEFEQERSRGHLFTAVMAESKAGRLNGVYGRLGDLGTINKKYDVAVSTACGMLNAIVVESTEDAQAVIEFIRRQDLGRATCICMQKIQENVQSSDPGDCSCRLAGGLIDTSGTMSGGGGKVASGGMRASSRYSQEEVKKLLQAFEEANGRLLAIRQEREALEEALRQTDKEISELELKEQKCAMDVNALKKQAETYDSRLKGMKVPQLSADEKSKIKQLEKLIESRSDELKNIMEKHQAVEEEVRDLHNQIMNLGGDEMKQAKAKLEECTKKCEDLRRQCKKALLDADNMVKNSKKAEANAKQAKEEHKAAEKALKKLKDEHAKLDDKAEVVLTEYNKLKDSLSEKDALLNDLRERRDEVIQKASALKSQEVDLVNEMEVKTRTLRELHGRIAAWTNKLQEARKDYAQLPLDFLKELREQEASVSKLEEMSRKAITVELSEKELNKVSAEDVEERMTGLEANIKNLKPNLGAIEEFRRADGEHRTRLAEYEQVHNDREDARRKLEQLRQQRMKEFMEGFSVISMKLKEMYQMITLGGDAELELVDTLDPFNEGIHFSVRPPKKSWKQITNLSGGEKTLASLSLVFALHHYRPTPLYFMDEIDAALDFRNVSIIANYIKERTKNAQFIVISLRNHMQLAWSVAFFEMLQ</sequence>
<dbReference type="SUPFAM" id="SSF52540">
    <property type="entry name" value="P-loop containing nucleoside triphosphate hydrolases"/>
    <property type="match status" value="1"/>
</dbReference>
<dbReference type="SUPFAM" id="SSF75553">
    <property type="entry name" value="Smc hinge domain"/>
    <property type="match status" value="1"/>
</dbReference>
<feature type="coiled-coil region" evidence="17">
    <location>
        <begin position="1751"/>
        <end position="1819"/>
    </location>
</feature>
<dbReference type="InterPro" id="IPR003395">
    <property type="entry name" value="RecF/RecN/SMC_N"/>
</dbReference>
<keyword evidence="6" id="KW-0132">Cell division</keyword>
<gene>
    <name evidence="21" type="ORF">C1SCF055_LOCUS16225</name>
</gene>
<evidence type="ECO:0000256" key="10">
    <source>
        <dbReference type="ARBA" id="ARBA00022840"/>
    </source>
</evidence>
<evidence type="ECO:0000313" key="23">
    <source>
        <dbReference type="Proteomes" id="UP001152797"/>
    </source>
</evidence>
<organism evidence="21">
    <name type="scientific">Cladocopium goreaui</name>
    <dbReference type="NCBI Taxonomy" id="2562237"/>
    <lineage>
        <taxon>Eukaryota</taxon>
        <taxon>Sar</taxon>
        <taxon>Alveolata</taxon>
        <taxon>Dinophyceae</taxon>
        <taxon>Suessiales</taxon>
        <taxon>Symbiodiniaceae</taxon>
        <taxon>Cladocopium</taxon>
    </lineage>
</organism>
<keyword evidence="14 19" id="KW-0472">Membrane</keyword>
<keyword evidence="9" id="KW-0498">Mitosis</keyword>
<dbReference type="GO" id="GO:0000796">
    <property type="term" value="C:condensin complex"/>
    <property type="evidence" value="ECO:0007669"/>
    <property type="project" value="TreeGrafter"/>
</dbReference>
<dbReference type="GO" id="GO:0016020">
    <property type="term" value="C:membrane"/>
    <property type="evidence" value="ECO:0007669"/>
    <property type="project" value="UniProtKB-SubCell"/>
</dbReference>
<dbReference type="EMBL" id="CAMXCT010001335">
    <property type="protein sequence ID" value="CAI3989131.1"/>
    <property type="molecule type" value="Genomic_DNA"/>
</dbReference>
<dbReference type="InterPro" id="IPR001425">
    <property type="entry name" value="Arc/bac/fun_rhodopsins"/>
</dbReference>
<dbReference type="Gene3D" id="1.20.1060.20">
    <property type="match status" value="1"/>
</dbReference>
<dbReference type="SMART" id="SM00968">
    <property type="entry name" value="SMC_hinge"/>
    <property type="match status" value="1"/>
</dbReference>
<keyword evidence="10" id="KW-0067">ATP-binding</keyword>
<evidence type="ECO:0000256" key="19">
    <source>
        <dbReference type="SAM" id="Phobius"/>
    </source>
</evidence>
<keyword evidence="13" id="KW-0226">DNA condensation</keyword>
<dbReference type="OrthoDB" id="5575062at2759"/>
<dbReference type="GO" id="GO:0051301">
    <property type="term" value="P:cell division"/>
    <property type="evidence" value="ECO:0007669"/>
    <property type="project" value="UniProtKB-KW"/>
</dbReference>
<evidence type="ECO:0000256" key="3">
    <source>
        <dbReference type="ARBA" id="ARBA00006005"/>
    </source>
</evidence>
<evidence type="ECO:0000256" key="8">
    <source>
        <dbReference type="ARBA" id="ARBA00022741"/>
    </source>
</evidence>
<evidence type="ECO:0000313" key="22">
    <source>
        <dbReference type="EMBL" id="CAL4776443.1"/>
    </source>
</evidence>
<feature type="transmembrane region" description="Helical" evidence="19">
    <location>
        <begin position="62"/>
        <end position="89"/>
    </location>
</feature>
<keyword evidence="7 19" id="KW-0812">Transmembrane</keyword>
<evidence type="ECO:0000256" key="14">
    <source>
        <dbReference type="ARBA" id="ARBA00023136"/>
    </source>
</evidence>
<comment type="subcellular location">
    <subcellularLocation>
        <location evidence="2">Membrane</location>
        <topology evidence="2">Multi-pass membrane protein</topology>
    </subcellularLocation>
    <subcellularLocation>
        <location evidence="1">Nucleus</location>
    </subcellularLocation>
</comment>
<keyword evidence="8" id="KW-0547">Nucleotide-binding</keyword>
<dbReference type="PANTHER" id="PTHR18937">
    <property type="entry name" value="STRUCTURAL MAINTENANCE OF CHROMOSOMES SMC FAMILY MEMBER"/>
    <property type="match status" value="1"/>
</dbReference>
<feature type="coiled-coil region" evidence="17">
    <location>
        <begin position="982"/>
        <end position="1009"/>
    </location>
</feature>
<feature type="coiled-coil region" evidence="17">
    <location>
        <begin position="1270"/>
        <end position="1311"/>
    </location>
</feature>
<dbReference type="Gene3D" id="1.10.287.1490">
    <property type="match status" value="1"/>
</dbReference>
<reference evidence="21" key="1">
    <citation type="submission" date="2022-10" db="EMBL/GenBank/DDBJ databases">
        <authorList>
            <person name="Chen Y."/>
            <person name="Dougan E. K."/>
            <person name="Chan C."/>
            <person name="Rhodes N."/>
            <person name="Thang M."/>
        </authorList>
    </citation>
    <scope>NUCLEOTIDE SEQUENCE</scope>
</reference>
<protein>
    <recommendedName>
        <fullName evidence="5">Structural maintenance of chromosomes protein 4</fullName>
    </recommendedName>
</protein>
<evidence type="ECO:0000256" key="11">
    <source>
        <dbReference type="ARBA" id="ARBA00022989"/>
    </source>
</evidence>
<feature type="coiled-coil region" evidence="17">
    <location>
        <begin position="1439"/>
        <end position="1483"/>
    </location>
</feature>
<comment type="similarity">
    <text evidence="3">Belongs to the SMC family. SMC4 subfamily.</text>
</comment>